<evidence type="ECO:0000256" key="3">
    <source>
        <dbReference type="PIRSR" id="PIRSR000894-1"/>
    </source>
</evidence>
<evidence type="ECO:0000256" key="2">
    <source>
        <dbReference type="ARBA" id="ARBA00023180"/>
    </source>
</evidence>
<keyword evidence="5" id="KW-1133">Transmembrane helix</keyword>
<proteinExistence type="predicted"/>
<comment type="caution">
    <text evidence="6">The sequence shown here is derived from an EMBL/GenBank/DDBJ whole genome shotgun (WGS) entry which is preliminary data.</text>
</comment>
<evidence type="ECO:0000313" key="6">
    <source>
        <dbReference type="EMBL" id="GFF24460.1"/>
    </source>
</evidence>
<keyword evidence="5" id="KW-0472">Membrane</keyword>
<keyword evidence="1" id="KW-0378">Hydrolase</keyword>
<dbReference type="SUPFAM" id="SSF53254">
    <property type="entry name" value="Phosphoglycerate mutase-like"/>
    <property type="match status" value="1"/>
</dbReference>
<dbReference type="PANTHER" id="PTHR20963">
    <property type="entry name" value="MULTIPLE INOSITOL POLYPHOSPHATE PHOSPHATASE-RELATED"/>
    <property type="match status" value="1"/>
</dbReference>
<name>A0A8H3N1D5_9EURO</name>
<dbReference type="GO" id="GO:0003993">
    <property type="term" value="F:acid phosphatase activity"/>
    <property type="evidence" value="ECO:0007669"/>
    <property type="project" value="TreeGrafter"/>
</dbReference>
<feature type="transmembrane region" description="Helical" evidence="5">
    <location>
        <begin position="7"/>
        <end position="25"/>
    </location>
</feature>
<dbReference type="InterPro" id="IPR029033">
    <property type="entry name" value="His_PPase_superfam"/>
</dbReference>
<dbReference type="InterPro" id="IPR000560">
    <property type="entry name" value="His_Pase_clade-2"/>
</dbReference>
<keyword evidence="2" id="KW-0325">Glycoprotein</keyword>
<evidence type="ECO:0000256" key="4">
    <source>
        <dbReference type="PIRSR" id="PIRSR000894-2"/>
    </source>
</evidence>
<feature type="disulfide bond" evidence="4">
    <location>
        <begin position="98"/>
        <end position="430"/>
    </location>
</feature>
<dbReference type="Gene3D" id="3.40.50.1240">
    <property type="entry name" value="Phosphoglycerate mutase-like"/>
    <property type="match status" value="1"/>
</dbReference>
<gene>
    <name evidence="6" type="ORF">IFM46972_01048</name>
</gene>
<dbReference type="Proteomes" id="UP000465221">
    <property type="component" value="Unassembled WGS sequence"/>
</dbReference>
<dbReference type="GO" id="GO:0009277">
    <property type="term" value="C:fungal-type cell wall"/>
    <property type="evidence" value="ECO:0007669"/>
    <property type="project" value="TreeGrafter"/>
</dbReference>
<protein>
    <submittedName>
        <fullName evidence="6">3-phytase B</fullName>
    </submittedName>
</protein>
<dbReference type="EMBL" id="BLKC01000005">
    <property type="protein sequence ID" value="GFF24460.1"/>
    <property type="molecule type" value="Genomic_DNA"/>
</dbReference>
<dbReference type="PANTHER" id="PTHR20963:SF18">
    <property type="entry name" value="ACID PHOSPHATASE PHO11-RELATED"/>
    <property type="match status" value="1"/>
</dbReference>
<feature type="disulfide bond" evidence="4">
    <location>
        <begin position="460"/>
        <end position="468"/>
    </location>
</feature>
<dbReference type="InterPro" id="IPR016274">
    <property type="entry name" value="Histidine_acid_Pase_euk"/>
</dbReference>
<dbReference type="CDD" id="cd07061">
    <property type="entry name" value="HP_HAP_like"/>
    <property type="match status" value="1"/>
</dbReference>
<dbReference type="AlphaFoldDB" id="A0A8H3N1D5"/>
<evidence type="ECO:0000313" key="7">
    <source>
        <dbReference type="Proteomes" id="UP000465221"/>
    </source>
</evidence>
<dbReference type="PIRSF" id="PIRSF000894">
    <property type="entry name" value="Acid_phosphatase"/>
    <property type="match status" value="1"/>
</dbReference>
<keyword evidence="5" id="KW-0812">Transmembrane</keyword>
<dbReference type="Pfam" id="PF00328">
    <property type="entry name" value="His_Phos_2"/>
    <property type="match status" value="1"/>
</dbReference>
<organism evidence="6 7">
    <name type="scientific">Aspergillus udagawae</name>
    <dbReference type="NCBI Taxonomy" id="91492"/>
    <lineage>
        <taxon>Eukaryota</taxon>
        <taxon>Fungi</taxon>
        <taxon>Dikarya</taxon>
        <taxon>Ascomycota</taxon>
        <taxon>Pezizomycotina</taxon>
        <taxon>Eurotiomycetes</taxon>
        <taxon>Eurotiomycetidae</taxon>
        <taxon>Eurotiales</taxon>
        <taxon>Aspergillaceae</taxon>
        <taxon>Aspergillus</taxon>
        <taxon>Aspergillus subgen. Fumigati</taxon>
    </lineage>
</organism>
<feature type="disulfide bond" evidence="4">
    <location>
        <begin position="304"/>
        <end position="317"/>
    </location>
</feature>
<feature type="active site" description="Proton donor" evidence="3">
    <location>
        <position position="378"/>
    </location>
</feature>
<feature type="active site" description="Nucleophile" evidence="3">
    <location>
        <position position="109"/>
    </location>
</feature>
<evidence type="ECO:0000256" key="5">
    <source>
        <dbReference type="SAM" id="Phobius"/>
    </source>
</evidence>
<keyword evidence="4" id="KW-1015">Disulfide bond</keyword>
<reference evidence="6 7" key="1">
    <citation type="submission" date="2020-01" db="EMBL/GenBank/DDBJ databases">
        <title>Draft genome sequence of Aspergillus udagawae IFM 46972.</title>
        <authorList>
            <person name="Takahashi H."/>
            <person name="Yaguchi T."/>
        </authorList>
    </citation>
    <scope>NUCLEOTIDE SEQUENCE [LARGE SCALE GENOMIC DNA]</scope>
    <source>
        <strain evidence="6 7">IFM 46972</strain>
    </source>
</reference>
<sequence length="506" mass="57600">MFDVRPLWTIIFSFVAAIASILYHSRGSLLICPRNALFISQSPYYPSWNTWTHPSTSGGSKDSHRDWNLFYHLGGYGPWVEKLDGHAESQSIYPPEGCAVNQVHMMSRHAERYPTKNAGARHLSLLNRIRDANVVLNGSLSFLNNWTYFTDEPWKDFDQLTRTGPYAGTLQAFMTGVRFLTRYEHLLQPGRRTRIWASDSQRVIDTAAYFASGFFGLDWEKTDKAVLEVIPETFDRHADTLTPGDTCLRYIEDADNGHDNGYTMLARFQNKYIPDIAARLTLKEQNEEIGPLTNLEVWSMQEMCGFETLVRGSSPWCSVFTQKEWESFAYARDVIHYYRAGPGNPYAGAMGWLWLNATTALLHAGPEAGTTFFSFVHDGDIAPFLTALEILQDSRYDPYLPVTHVAEDRTWRTSSVMPMGGRIVIERMACPSSITNNQDSPDEIFLRVIVNDRPMSLHYCKSGPEFSCPLEELVDYVQRRRREVGEFGDVCGLEGDVGHITFLRQD</sequence>
<accession>A0A8H3N1D5</accession>
<evidence type="ECO:0000256" key="1">
    <source>
        <dbReference type="ARBA" id="ARBA00022801"/>
    </source>
</evidence>